<accession>A0AA47P0R9</accession>
<name>A0AA47P0R9_MERPO</name>
<dbReference type="EMBL" id="JAOPHQ010002615">
    <property type="protein sequence ID" value="KAK0146151.1"/>
    <property type="molecule type" value="Genomic_DNA"/>
</dbReference>
<evidence type="ECO:0000313" key="3">
    <source>
        <dbReference type="Proteomes" id="UP001174136"/>
    </source>
</evidence>
<dbReference type="EMBL" id="JAOPHQ010006402">
    <property type="protein sequence ID" value="KAK0131668.1"/>
    <property type="molecule type" value="Genomic_DNA"/>
</dbReference>
<proteinExistence type="predicted"/>
<organism evidence="2 3">
    <name type="scientific">Merluccius polli</name>
    <name type="common">Benguela hake</name>
    <name type="synonym">Merluccius cadenati</name>
    <dbReference type="NCBI Taxonomy" id="89951"/>
    <lineage>
        <taxon>Eukaryota</taxon>
        <taxon>Metazoa</taxon>
        <taxon>Chordata</taxon>
        <taxon>Craniata</taxon>
        <taxon>Vertebrata</taxon>
        <taxon>Euteleostomi</taxon>
        <taxon>Actinopterygii</taxon>
        <taxon>Neopterygii</taxon>
        <taxon>Teleostei</taxon>
        <taxon>Neoteleostei</taxon>
        <taxon>Acanthomorphata</taxon>
        <taxon>Zeiogadaria</taxon>
        <taxon>Gadariae</taxon>
        <taxon>Gadiformes</taxon>
        <taxon>Gadoidei</taxon>
        <taxon>Merlucciidae</taxon>
        <taxon>Merluccius</taxon>
    </lineage>
</organism>
<dbReference type="Proteomes" id="UP001174136">
    <property type="component" value="Unassembled WGS sequence"/>
</dbReference>
<evidence type="ECO:0008006" key="4">
    <source>
        <dbReference type="Google" id="ProtNLM"/>
    </source>
</evidence>
<dbReference type="PANTHER" id="PTHR35385">
    <property type="entry name" value="PROTEIN B, PUTATIVE-RELATED-RELATED"/>
    <property type="match status" value="1"/>
</dbReference>
<sequence>MCFMDASGNMDRHHCQVFLLLTHSCAGGLPLGIIITQSEEGLKRAALSRAFPQAKLLCSFHLLQAVWRWLWCKENDFSMSDRTTLFAVVKDLLYAREESSLHSHYHQALESSAFNRLVSEVQGLCGEALQPEGVLGSLLQGHHACKKKQHQQLHRVRILKDKILHRTKAYKVPQLFDFLTTRLSAYYEARITDTAIGHWEGLQKSRFLVKDNSVKPEDIHKVKLYKAALDSTVNVNKFPWQGWRLKETFQ</sequence>
<keyword evidence="3" id="KW-1185">Reference proteome</keyword>
<evidence type="ECO:0000313" key="2">
    <source>
        <dbReference type="EMBL" id="KAK0146151.1"/>
    </source>
</evidence>
<comment type="caution">
    <text evidence="2">The sequence shown here is derived from an EMBL/GenBank/DDBJ whole genome shotgun (WGS) entry which is preliminary data.</text>
</comment>
<gene>
    <name evidence="2" type="ORF">N1851_014551</name>
    <name evidence="1" type="ORF">N1851_033572</name>
</gene>
<dbReference type="PANTHER" id="PTHR35385:SF2">
    <property type="entry name" value="PROTEIN B, PUTATIVE-RELATED"/>
    <property type="match status" value="1"/>
</dbReference>
<evidence type="ECO:0000313" key="1">
    <source>
        <dbReference type="EMBL" id="KAK0131668.1"/>
    </source>
</evidence>
<protein>
    <recommendedName>
        <fullName evidence="4">MULE transposase domain-containing protein</fullName>
    </recommendedName>
</protein>
<reference evidence="2" key="1">
    <citation type="journal article" date="2023" name="Front. Mar. Sci.">
        <title>A new Merluccius polli reference genome to investigate the effects of global change in West African waters.</title>
        <authorList>
            <person name="Mateo J.L."/>
            <person name="Blanco-Fernandez C."/>
            <person name="Garcia-Vazquez E."/>
            <person name="Machado-Schiaffino G."/>
        </authorList>
    </citation>
    <scope>NUCLEOTIDE SEQUENCE</scope>
    <source>
        <strain evidence="2">C29</strain>
        <tissue evidence="2">Fin</tissue>
    </source>
</reference>
<dbReference type="AlphaFoldDB" id="A0AA47P0R9"/>